<keyword evidence="1" id="KW-0812">Transmembrane</keyword>
<gene>
    <name evidence="2" type="ORF">K0M31_001857</name>
</gene>
<reference evidence="2" key="1">
    <citation type="submission" date="2021-10" db="EMBL/GenBank/DDBJ databases">
        <title>Melipona bicolor Genome sequencing and assembly.</title>
        <authorList>
            <person name="Araujo N.S."/>
            <person name="Arias M.C."/>
        </authorList>
    </citation>
    <scope>NUCLEOTIDE SEQUENCE</scope>
    <source>
        <strain evidence="2">USP_2M_L1-L4_2017</strain>
        <tissue evidence="2">Whole body</tissue>
    </source>
</reference>
<dbReference type="Proteomes" id="UP001177670">
    <property type="component" value="Unassembled WGS sequence"/>
</dbReference>
<name>A0AA40KY40_9HYME</name>
<evidence type="ECO:0000256" key="1">
    <source>
        <dbReference type="SAM" id="Phobius"/>
    </source>
</evidence>
<keyword evidence="1" id="KW-1133">Transmembrane helix</keyword>
<keyword evidence="3" id="KW-1185">Reference proteome</keyword>
<evidence type="ECO:0000313" key="3">
    <source>
        <dbReference type="Proteomes" id="UP001177670"/>
    </source>
</evidence>
<sequence>MLTKRKPGQFLDSKTITIPRIAASLLTVTVDLFHRNLGRELVSTANIFVVPIDWLSAFISYIIRYFAAYG</sequence>
<dbReference type="AlphaFoldDB" id="A0AA40KY40"/>
<keyword evidence="1" id="KW-0472">Membrane</keyword>
<dbReference type="EMBL" id="JAHYIQ010000001">
    <property type="protein sequence ID" value="KAK1137345.1"/>
    <property type="molecule type" value="Genomic_DNA"/>
</dbReference>
<proteinExistence type="predicted"/>
<protein>
    <submittedName>
        <fullName evidence="2">Uncharacterized protein</fullName>
    </submittedName>
</protein>
<evidence type="ECO:0000313" key="2">
    <source>
        <dbReference type="EMBL" id="KAK1137345.1"/>
    </source>
</evidence>
<comment type="caution">
    <text evidence="2">The sequence shown here is derived from an EMBL/GenBank/DDBJ whole genome shotgun (WGS) entry which is preliminary data.</text>
</comment>
<accession>A0AA40KY40</accession>
<feature type="transmembrane region" description="Helical" evidence="1">
    <location>
        <begin position="45"/>
        <end position="67"/>
    </location>
</feature>
<organism evidence="2 3">
    <name type="scientific">Melipona bicolor</name>
    <dbReference type="NCBI Taxonomy" id="60889"/>
    <lineage>
        <taxon>Eukaryota</taxon>
        <taxon>Metazoa</taxon>
        <taxon>Ecdysozoa</taxon>
        <taxon>Arthropoda</taxon>
        <taxon>Hexapoda</taxon>
        <taxon>Insecta</taxon>
        <taxon>Pterygota</taxon>
        <taxon>Neoptera</taxon>
        <taxon>Endopterygota</taxon>
        <taxon>Hymenoptera</taxon>
        <taxon>Apocrita</taxon>
        <taxon>Aculeata</taxon>
        <taxon>Apoidea</taxon>
        <taxon>Anthophila</taxon>
        <taxon>Apidae</taxon>
        <taxon>Melipona</taxon>
    </lineage>
</organism>